<reference evidence="11 12" key="1">
    <citation type="submission" date="2024-02" db="EMBL/GenBank/DDBJ databases">
        <authorList>
            <person name="Daric V."/>
            <person name="Darras S."/>
        </authorList>
    </citation>
    <scope>NUCLEOTIDE SEQUENCE [LARGE SCALE GENOMIC DNA]</scope>
</reference>
<accession>A0ABP0H4K3</accession>
<comment type="caution">
    <text evidence="11">The sequence shown here is derived from an EMBL/GenBank/DDBJ whole genome shotgun (WGS) entry which is preliminary data.</text>
</comment>
<keyword evidence="4 10" id="KW-0808">Transferase</keyword>
<dbReference type="EC" id="2.7.7.-" evidence="10"/>
<evidence type="ECO:0000256" key="4">
    <source>
        <dbReference type="ARBA" id="ARBA00022679"/>
    </source>
</evidence>
<comment type="similarity">
    <text evidence="1 10">Belongs to the eukaryotic-type primase small subunit family.</text>
</comment>
<proteinExistence type="inferred from homology"/>
<evidence type="ECO:0000256" key="5">
    <source>
        <dbReference type="ARBA" id="ARBA00022695"/>
    </source>
</evidence>
<dbReference type="CDD" id="cd04860">
    <property type="entry name" value="AE_Prim_S"/>
    <property type="match status" value="1"/>
</dbReference>
<evidence type="ECO:0000256" key="2">
    <source>
        <dbReference type="ARBA" id="ARBA00022478"/>
    </source>
</evidence>
<dbReference type="InterPro" id="IPR002755">
    <property type="entry name" value="DNA_primase_S"/>
</dbReference>
<dbReference type="InterPro" id="IPR014052">
    <property type="entry name" value="DNA_primase_ssu_euk/arc"/>
</dbReference>
<dbReference type="NCBIfam" id="TIGR00335">
    <property type="entry name" value="primase_sml"/>
    <property type="match status" value="1"/>
</dbReference>
<keyword evidence="3 10" id="KW-0639">Primosome</keyword>
<evidence type="ECO:0000256" key="8">
    <source>
        <dbReference type="ARBA" id="ARBA00023163"/>
    </source>
</evidence>
<evidence type="ECO:0000256" key="9">
    <source>
        <dbReference type="ARBA" id="ARBA00044677"/>
    </source>
</evidence>
<keyword evidence="8" id="KW-0804">Transcription</keyword>
<organism evidence="11 12">
    <name type="scientific">Clavelina lepadiformis</name>
    <name type="common">Light-bulb sea squirt</name>
    <name type="synonym">Ascidia lepadiformis</name>
    <dbReference type="NCBI Taxonomy" id="159417"/>
    <lineage>
        <taxon>Eukaryota</taxon>
        <taxon>Metazoa</taxon>
        <taxon>Chordata</taxon>
        <taxon>Tunicata</taxon>
        <taxon>Ascidiacea</taxon>
        <taxon>Aplousobranchia</taxon>
        <taxon>Clavelinidae</taxon>
        <taxon>Clavelina</taxon>
    </lineage>
</organism>
<dbReference type="Proteomes" id="UP001642483">
    <property type="component" value="Unassembled WGS sequence"/>
</dbReference>
<evidence type="ECO:0000313" key="11">
    <source>
        <dbReference type="EMBL" id="CAK8697904.1"/>
    </source>
</evidence>
<evidence type="ECO:0000256" key="1">
    <source>
        <dbReference type="ARBA" id="ARBA00009762"/>
    </source>
</evidence>
<name>A0ABP0H4K3_CLALP</name>
<dbReference type="Pfam" id="PF01896">
    <property type="entry name" value="DNA_primase_S"/>
    <property type="match status" value="1"/>
</dbReference>
<keyword evidence="12" id="KW-1185">Reference proteome</keyword>
<evidence type="ECO:0000256" key="7">
    <source>
        <dbReference type="ARBA" id="ARBA00022723"/>
    </source>
</evidence>
<comment type="catalytic activity">
    <reaction evidence="9">
        <text>ssDNA + n NTP = ssDNA/pppN(pN)n-1 hybrid + (n-1) diphosphate.</text>
        <dbReference type="EC" id="2.7.7.102"/>
    </reaction>
</comment>
<keyword evidence="6 10" id="KW-0235">DNA replication</keyword>
<protein>
    <recommendedName>
        <fullName evidence="10">DNA primase</fullName>
        <ecNumber evidence="10">2.7.7.-</ecNumber>
    </recommendedName>
</protein>
<dbReference type="PANTHER" id="PTHR10536">
    <property type="entry name" value="DNA PRIMASE SMALL SUBUNIT"/>
    <property type="match status" value="1"/>
</dbReference>
<gene>
    <name evidence="11" type="ORF">CVLEPA_LOCUS31388</name>
</gene>
<keyword evidence="7" id="KW-0479">Metal-binding</keyword>
<dbReference type="EMBL" id="CAWYQH010000174">
    <property type="protein sequence ID" value="CAK8697904.1"/>
    <property type="molecule type" value="Genomic_DNA"/>
</dbReference>
<dbReference type="SUPFAM" id="SSF56747">
    <property type="entry name" value="Prim-pol domain"/>
    <property type="match status" value="1"/>
</dbReference>
<dbReference type="Gene3D" id="3.90.920.10">
    <property type="entry name" value="DNA primase, PRIM domain"/>
    <property type="match status" value="1"/>
</dbReference>
<keyword evidence="2 10" id="KW-0240">DNA-directed RNA polymerase</keyword>
<evidence type="ECO:0000256" key="3">
    <source>
        <dbReference type="ARBA" id="ARBA00022515"/>
    </source>
</evidence>
<evidence type="ECO:0000256" key="6">
    <source>
        <dbReference type="ARBA" id="ARBA00022705"/>
    </source>
</evidence>
<evidence type="ECO:0000313" key="12">
    <source>
        <dbReference type="Proteomes" id="UP001642483"/>
    </source>
</evidence>
<keyword evidence="5" id="KW-0548">Nucleotidyltransferase</keyword>
<sequence length="443" mass="50713">MPVVDLDTGDNHSTSIGLSDAAYDAGSLPSLLPIYYKYIFPFGPYCKWLQYGSSSTSRSEFSHREFSFTLQNDIYVRYQSFTNQQELEKELQRMNPCKIDIGAIYSHPPKDHNKFHSGTFKALTKELVFDIDMTDYDDVRKCCQGAEICIKCWTLMKIAIKVLHRALTEDFGFSHILWVYSGRRGVHCWVCDSKARTLSAHARSAIVEYLSLIQGGNLEKRVALKEPVHPYIRNCLDVVKTYWLEYGLKTQDILGNDNDVDKVLKLIPDANIRDELSKDFKSSSSSSIERWSKLRESCSKVFNLDKKNRKVKYAALEIMLEYCFPRLDVNVSKGVNHLLKSPFCVHPKTGRVCVPIDVENVDSFDPFDVPTISELCFQVEKNNEKTAGDSIAESTPKKARVCHLYKKTRLQDYMLVFDKFLSKLLQEDCKTNAIEASDLKGDF</sequence>
<evidence type="ECO:0000256" key="10">
    <source>
        <dbReference type="RuleBase" id="RU003514"/>
    </source>
</evidence>